<keyword evidence="7" id="KW-0732">Signal</keyword>
<keyword evidence="4" id="KW-0326">Glycosidase</keyword>
<dbReference type="Pfam" id="PF20578">
    <property type="entry name" value="aBig_2"/>
    <property type="match status" value="1"/>
</dbReference>
<evidence type="ECO:0000256" key="5">
    <source>
        <dbReference type="ARBA" id="ARBA00042202"/>
    </source>
</evidence>
<protein>
    <recommendedName>
        <fullName evidence="5">Endo-1,5-alpha-L-arabinanase A</fullName>
    </recommendedName>
</protein>
<gene>
    <name evidence="9" type="ORF">F5Z01DRAFT_614410</name>
</gene>
<accession>A0A9P7ZXF2</accession>
<dbReference type="CDD" id="cd18828">
    <property type="entry name" value="GH43_BT3675-like"/>
    <property type="match status" value="1"/>
</dbReference>
<feature type="signal peptide" evidence="7">
    <location>
        <begin position="1"/>
        <end position="21"/>
    </location>
</feature>
<dbReference type="AlphaFoldDB" id="A0A9P7ZXF2"/>
<evidence type="ECO:0000313" key="10">
    <source>
        <dbReference type="Proteomes" id="UP000887229"/>
    </source>
</evidence>
<dbReference type="GO" id="GO:0004553">
    <property type="term" value="F:hydrolase activity, hydrolyzing O-glycosyl compounds"/>
    <property type="evidence" value="ECO:0007669"/>
    <property type="project" value="InterPro"/>
</dbReference>
<dbReference type="InterPro" id="IPR023296">
    <property type="entry name" value="Glyco_hydro_beta-prop_sf"/>
</dbReference>
<dbReference type="InterPro" id="IPR046780">
    <property type="entry name" value="aBig_2"/>
</dbReference>
<keyword evidence="3 9" id="KW-0378">Hydrolase</keyword>
<dbReference type="RefSeq" id="XP_046123054.1">
    <property type="nucleotide sequence ID" value="XM_046260814.1"/>
</dbReference>
<evidence type="ECO:0000256" key="3">
    <source>
        <dbReference type="ARBA" id="ARBA00022801"/>
    </source>
</evidence>
<dbReference type="Pfam" id="PF04616">
    <property type="entry name" value="Glyco_hydro_43"/>
    <property type="match status" value="1"/>
</dbReference>
<feature type="domain" description="Atrophied bacterial Ig" evidence="8">
    <location>
        <begin position="34"/>
        <end position="104"/>
    </location>
</feature>
<dbReference type="CDD" id="cd08983">
    <property type="entry name" value="GH43_Bt3655-like"/>
    <property type="match status" value="1"/>
</dbReference>
<dbReference type="Gene3D" id="2.115.10.20">
    <property type="entry name" value="Glycosyl hydrolase domain, family 43"/>
    <property type="match status" value="2"/>
</dbReference>
<proteinExistence type="inferred from homology"/>
<organism evidence="9 10">
    <name type="scientific">Emericellopsis atlantica</name>
    <dbReference type="NCBI Taxonomy" id="2614577"/>
    <lineage>
        <taxon>Eukaryota</taxon>
        <taxon>Fungi</taxon>
        <taxon>Dikarya</taxon>
        <taxon>Ascomycota</taxon>
        <taxon>Pezizomycotina</taxon>
        <taxon>Sordariomycetes</taxon>
        <taxon>Hypocreomycetidae</taxon>
        <taxon>Hypocreales</taxon>
        <taxon>Bionectriaceae</taxon>
        <taxon>Emericellopsis</taxon>
    </lineage>
</organism>
<dbReference type="PANTHER" id="PTHR43301:SF3">
    <property type="entry name" value="ARABINAN ENDO-1,5-ALPHA-L-ARABINOSIDASE A-RELATED"/>
    <property type="match status" value="1"/>
</dbReference>
<evidence type="ECO:0000256" key="7">
    <source>
        <dbReference type="SAM" id="SignalP"/>
    </source>
</evidence>
<comment type="pathway">
    <text evidence="1">Glycan metabolism; L-arabinan degradation.</text>
</comment>
<reference evidence="9" key="1">
    <citation type="journal article" date="2021" name="IMA Fungus">
        <title>Genomic characterization of three marine fungi, including Emericellopsis atlantica sp. nov. with signatures of a generalist lifestyle and marine biomass degradation.</title>
        <authorList>
            <person name="Hagestad O.C."/>
            <person name="Hou L."/>
            <person name="Andersen J.H."/>
            <person name="Hansen E.H."/>
            <person name="Altermark B."/>
            <person name="Li C."/>
            <person name="Kuhnert E."/>
            <person name="Cox R.J."/>
            <person name="Crous P.W."/>
            <person name="Spatafora J.W."/>
            <person name="Lail K."/>
            <person name="Amirebrahimi M."/>
            <person name="Lipzen A."/>
            <person name="Pangilinan J."/>
            <person name="Andreopoulos W."/>
            <person name="Hayes R.D."/>
            <person name="Ng V."/>
            <person name="Grigoriev I.V."/>
            <person name="Jackson S.A."/>
            <person name="Sutton T.D.S."/>
            <person name="Dobson A.D.W."/>
            <person name="Rama T."/>
        </authorList>
    </citation>
    <scope>NUCLEOTIDE SEQUENCE</scope>
    <source>
        <strain evidence="9">TS7</strain>
    </source>
</reference>
<comment type="similarity">
    <text evidence="2">Belongs to the glycosyl hydrolase 43 family.</text>
</comment>
<dbReference type="GO" id="GO:0005975">
    <property type="term" value="P:carbohydrate metabolic process"/>
    <property type="evidence" value="ECO:0007669"/>
    <property type="project" value="InterPro"/>
</dbReference>
<name>A0A9P7ZXF2_9HYPO</name>
<evidence type="ECO:0000256" key="2">
    <source>
        <dbReference type="ARBA" id="ARBA00009865"/>
    </source>
</evidence>
<comment type="caution">
    <text evidence="9">The sequence shown here is derived from an EMBL/GenBank/DDBJ whole genome shotgun (WGS) entry which is preliminary data.</text>
</comment>
<dbReference type="SUPFAM" id="SSF75005">
    <property type="entry name" value="Arabinanase/levansucrase/invertase"/>
    <property type="match status" value="2"/>
</dbReference>
<dbReference type="Proteomes" id="UP000887229">
    <property type="component" value="Unassembled WGS sequence"/>
</dbReference>
<dbReference type="GeneID" id="70291717"/>
<feature type="chain" id="PRO_5040354981" description="Endo-1,5-alpha-L-arabinanase A" evidence="7">
    <location>
        <begin position="22"/>
        <end position="766"/>
    </location>
</feature>
<keyword evidence="10" id="KW-1185">Reference proteome</keyword>
<evidence type="ECO:0000256" key="1">
    <source>
        <dbReference type="ARBA" id="ARBA00004834"/>
    </source>
</evidence>
<feature type="site" description="Important for catalytic activity, responsible for pKa modulation of the active site Glu and correct orientation of both the proton donor and substrate" evidence="6">
    <location>
        <position position="581"/>
    </location>
</feature>
<dbReference type="InterPro" id="IPR050727">
    <property type="entry name" value="GH43_arabinanases"/>
</dbReference>
<dbReference type="EMBL" id="MU251242">
    <property type="protein sequence ID" value="KAG9259130.1"/>
    <property type="molecule type" value="Genomic_DNA"/>
</dbReference>
<evidence type="ECO:0000259" key="8">
    <source>
        <dbReference type="Pfam" id="PF20578"/>
    </source>
</evidence>
<dbReference type="InterPro" id="IPR006710">
    <property type="entry name" value="Glyco_hydro_43"/>
</dbReference>
<evidence type="ECO:0000256" key="4">
    <source>
        <dbReference type="ARBA" id="ARBA00023295"/>
    </source>
</evidence>
<sequence length="766" mass="83270">MRTSPITPAATLLGLLGLAVGAPTSSIASSLKAINIHKADDIRGSVTLPSSVDGHDIEWSSSDADIISHSGVVKRPSSQAQVNLTASVTSNGETIKHTITTTVQPAVQLDPFEGYAFAYFVGNTLAGENIFFAASNGNDALSWAELNNGQPVLTSSKGTGGLRDPFIIRSPEGDTFYLIATDLSIGSGTSWGDAVRKGSLYLEVWESNDLINWSEQRHVKVAPDNAGNTWAPEAYFDDSIGEYIVFWASSLYDNENDPDHTGTSYHRMLYATTRDFITFGEPVIWQDNGMSRIDSTVLKASDTYYRFTKDEGASGTGCSDIIQESSTNLRGTLDSWTVIATCIGRDAGTQAVEGPTAFNSNPGDVHGDKYYLFVDEYVNRGYIPLETADIANPDWQVSADYSLPPSPRHGTVLPVTAAELEALHSGAQQPAKRSPLATAKRQSEDLALLPGYYADPNIATFPNDCNYYIYATTDGTPGWGGFEFYVWKSTDLVDWVRSDQPFLTLGGENGNVPWATGNAWAPTIAEKDGKFYFYFSGNNPEYNAKTMGVAVGDSPEGPFVAQPEPIVTGTEAVATSGGSIDPCVFRDPVSGTYYLYWGNGTPVYAQLNDDMVSVDWSTAAEQQGLTDYREGSFVNYRDGLYHMTYSIDDTRSENYRVGYATAPSPDGPWTYHGVLLEKDVEKGILGTGHDSVLNVPGTDDWYIVYHRFKIPDGNGTNREVTIDRLNIDEETGLFEKVVPTIGGVDAETIPGCDGKCKRSLVKEWMA</sequence>
<dbReference type="PANTHER" id="PTHR43301">
    <property type="entry name" value="ARABINAN ENDO-1,5-ALPHA-L-ARABINOSIDASE"/>
    <property type="match status" value="1"/>
</dbReference>
<evidence type="ECO:0000256" key="6">
    <source>
        <dbReference type="PIRSR" id="PIRSR606710-2"/>
    </source>
</evidence>
<dbReference type="OrthoDB" id="19657at2759"/>
<evidence type="ECO:0000313" key="9">
    <source>
        <dbReference type="EMBL" id="KAG9259130.1"/>
    </source>
</evidence>